<evidence type="ECO:0000256" key="1">
    <source>
        <dbReference type="ARBA" id="ARBA00022490"/>
    </source>
</evidence>
<reference evidence="8 9" key="1">
    <citation type="journal article" date="2010" name="Stand. Genomic Sci.">
        <title>Complete genome sequence of Segniliparus rotundus type strain (CDC 1076).</title>
        <authorList>
            <person name="Sikorski J."/>
            <person name="Lapidus A."/>
            <person name="Copeland A."/>
            <person name="Misra M."/>
            <person name="Glavina Del Rio T."/>
            <person name="Nolan M."/>
            <person name="Lucas S."/>
            <person name="Chen F."/>
            <person name="Tice H."/>
            <person name="Cheng J.F."/>
            <person name="Jando M."/>
            <person name="Schneider S."/>
            <person name="Bruce D."/>
            <person name="Goodwin L."/>
            <person name="Pitluck S."/>
            <person name="Liolios K."/>
            <person name="Mikhailova N."/>
            <person name="Pati A."/>
            <person name="Ivanova N."/>
            <person name="Mavromatis K."/>
            <person name="Chen A."/>
            <person name="Palaniappan K."/>
            <person name="Chertkov O."/>
            <person name="Land M."/>
            <person name="Hauser L."/>
            <person name="Chang Y.J."/>
            <person name="Jeffries C.D."/>
            <person name="Brettin T."/>
            <person name="Detter J.C."/>
            <person name="Han C."/>
            <person name="Rohde M."/>
            <person name="Goker M."/>
            <person name="Bristow J."/>
            <person name="Eisen J.A."/>
            <person name="Markowitz V."/>
            <person name="Hugenholtz P."/>
            <person name="Kyrpides N.C."/>
            <person name="Klenk H.P."/>
        </authorList>
    </citation>
    <scope>NUCLEOTIDE SEQUENCE [LARGE SCALE GENOMIC DNA]</scope>
    <source>
        <strain evidence="9">ATCC BAA-972 / CDC 1076 / CIP 108378 / DSM 44985 / JCM 13578</strain>
    </source>
</reference>
<dbReference type="NCBIfam" id="TIGR00096">
    <property type="entry name" value="16S rRNA (cytidine(1402)-2'-O)-methyltransferase"/>
    <property type="match status" value="1"/>
</dbReference>
<proteinExistence type="inferred from homology"/>
<dbReference type="InterPro" id="IPR035996">
    <property type="entry name" value="4pyrrol_Methylase_sf"/>
</dbReference>
<dbReference type="GO" id="GO:0005737">
    <property type="term" value="C:cytoplasm"/>
    <property type="evidence" value="ECO:0007669"/>
    <property type="project" value="UniProtKB-SubCell"/>
</dbReference>
<name>D6ZA25_SEGRD</name>
<keyword evidence="3 6" id="KW-0489">Methyltransferase</keyword>
<organism evidence="8 9">
    <name type="scientific">Segniliparus rotundus (strain ATCC BAA-972 / CDC 1076 / CIP 108378 / DSM 44985 / JCM 13578)</name>
    <dbReference type="NCBI Taxonomy" id="640132"/>
    <lineage>
        <taxon>Bacteria</taxon>
        <taxon>Bacillati</taxon>
        <taxon>Actinomycetota</taxon>
        <taxon>Actinomycetes</taxon>
        <taxon>Mycobacteriales</taxon>
        <taxon>Segniliparaceae</taxon>
        <taxon>Segniliparus</taxon>
    </lineage>
</organism>
<evidence type="ECO:0000256" key="5">
    <source>
        <dbReference type="ARBA" id="ARBA00022691"/>
    </source>
</evidence>
<evidence type="ECO:0000259" key="7">
    <source>
        <dbReference type="Pfam" id="PF00590"/>
    </source>
</evidence>
<dbReference type="STRING" id="640132.Srot_2245"/>
<dbReference type="CDD" id="cd11648">
    <property type="entry name" value="RsmI"/>
    <property type="match status" value="1"/>
</dbReference>
<dbReference type="PANTHER" id="PTHR46111">
    <property type="entry name" value="RIBOSOMAL RNA SMALL SUBUNIT METHYLTRANSFERASE I"/>
    <property type="match status" value="1"/>
</dbReference>
<accession>D6ZA25</accession>
<dbReference type="EC" id="2.1.1.198" evidence="6"/>
<protein>
    <recommendedName>
        <fullName evidence="6">Ribosomal RNA small subunit methyltransferase I</fullName>
        <ecNumber evidence="6">2.1.1.198</ecNumber>
    </recommendedName>
    <alternativeName>
        <fullName evidence="6">16S rRNA 2'-O-ribose C1402 methyltransferase</fullName>
    </alternativeName>
    <alternativeName>
        <fullName evidence="6">rRNA (cytidine-2'-O-)-methyltransferase RsmI</fullName>
    </alternativeName>
</protein>
<dbReference type="Proteomes" id="UP000002247">
    <property type="component" value="Chromosome"/>
</dbReference>
<keyword evidence="1 6" id="KW-0963">Cytoplasm</keyword>
<dbReference type="Pfam" id="PF00590">
    <property type="entry name" value="TP_methylase"/>
    <property type="match status" value="1"/>
</dbReference>
<evidence type="ECO:0000256" key="4">
    <source>
        <dbReference type="ARBA" id="ARBA00022679"/>
    </source>
</evidence>
<dbReference type="InterPro" id="IPR014777">
    <property type="entry name" value="4pyrrole_Mease_sub1"/>
</dbReference>
<dbReference type="PIRSF" id="PIRSF005917">
    <property type="entry name" value="MTase_YraL"/>
    <property type="match status" value="1"/>
</dbReference>
<dbReference type="KEGG" id="srt:Srot_2245"/>
<dbReference type="PROSITE" id="PS01296">
    <property type="entry name" value="RSMI"/>
    <property type="match status" value="1"/>
</dbReference>
<dbReference type="EMBL" id="CP001958">
    <property type="protein sequence ID" value="ADG98695.1"/>
    <property type="molecule type" value="Genomic_DNA"/>
</dbReference>
<comment type="function">
    <text evidence="6">Catalyzes the 2'-O-methylation of the ribose of cytidine 1402 (C1402) in 16S rRNA.</text>
</comment>
<dbReference type="eggNOG" id="COG0313">
    <property type="taxonomic scope" value="Bacteria"/>
</dbReference>
<feature type="domain" description="Tetrapyrrole methylase" evidence="7">
    <location>
        <begin position="6"/>
        <end position="204"/>
    </location>
</feature>
<dbReference type="OrthoDB" id="9809084at2"/>
<sequence length="276" mass="29370">MLVLGATPLGNPADASQRLKDVLASADVVAAEDTRRAKDLARALGVRISGRLVSFHDHAEERRIEQLVSELRDGRTVLVVSDAGTPLVNDPGFRLVRAVVAQELPVTCLPGPSAVTAALALSGLATDRFCFEGFAPRKSQARRAWFAQLRSETRTCVFFEAPHRIADCLRDAVAELGADRPAAVCRELTKTYEEVRRGSLADLAAWAADGLRGEITVVLGAAEAAHADMAALVRKVEQFVAAGARFSETVSLIAAEAGIAKRELYAEAVAARGETG</sequence>
<comment type="subcellular location">
    <subcellularLocation>
        <location evidence="6">Cytoplasm</location>
    </subcellularLocation>
</comment>
<comment type="catalytic activity">
    <reaction evidence="6">
        <text>cytidine(1402) in 16S rRNA + S-adenosyl-L-methionine = 2'-O-methylcytidine(1402) in 16S rRNA + S-adenosyl-L-homocysteine + H(+)</text>
        <dbReference type="Rhea" id="RHEA:42924"/>
        <dbReference type="Rhea" id="RHEA-COMP:10285"/>
        <dbReference type="Rhea" id="RHEA-COMP:10286"/>
        <dbReference type="ChEBI" id="CHEBI:15378"/>
        <dbReference type="ChEBI" id="CHEBI:57856"/>
        <dbReference type="ChEBI" id="CHEBI:59789"/>
        <dbReference type="ChEBI" id="CHEBI:74495"/>
        <dbReference type="ChEBI" id="CHEBI:82748"/>
        <dbReference type="EC" id="2.1.1.198"/>
    </reaction>
</comment>
<dbReference type="RefSeq" id="WP_013139145.1">
    <property type="nucleotide sequence ID" value="NC_014168.1"/>
</dbReference>
<keyword evidence="2 6" id="KW-0698">rRNA processing</keyword>
<gene>
    <name evidence="6" type="primary">rsmI</name>
    <name evidence="8" type="ordered locus">Srot_2245</name>
</gene>
<keyword evidence="4 6" id="KW-0808">Transferase</keyword>
<evidence type="ECO:0000313" key="8">
    <source>
        <dbReference type="EMBL" id="ADG98695.1"/>
    </source>
</evidence>
<dbReference type="FunFam" id="3.30.950.10:FF:000002">
    <property type="entry name" value="Ribosomal RNA small subunit methyltransferase I"/>
    <property type="match status" value="1"/>
</dbReference>
<dbReference type="PANTHER" id="PTHR46111:SF1">
    <property type="entry name" value="RIBOSOMAL RNA SMALL SUBUNIT METHYLTRANSFERASE I"/>
    <property type="match status" value="1"/>
</dbReference>
<dbReference type="InterPro" id="IPR018063">
    <property type="entry name" value="SAM_MeTrfase_RsmI_CS"/>
</dbReference>
<evidence type="ECO:0000313" key="9">
    <source>
        <dbReference type="Proteomes" id="UP000002247"/>
    </source>
</evidence>
<evidence type="ECO:0000256" key="6">
    <source>
        <dbReference type="HAMAP-Rule" id="MF_01877"/>
    </source>
</evidence>
<dbReference type="Gene3D" id="3.40.1010.10">
    <property type="entry name" value="Cobalt-precorrin-4 Transmethylase, Domain 1"/>
    <property type="match status" value="1"/>
</dbReference>
<dbReference type="Gene3D" id="3.30.950.10">
    <property type="entry name" value="Methyltransferase, Cobalt-precorrin-4 Transmethylase, Domain 2"/>
    <property type="match status" value="1"/>
</dbReference>
<dbReference type="AlphaFoldDB" id="D6ZA25"/>
<dbReference type="HOGENOM" id="CLU_044779_0_0_11"/>
<dbReference type="SUPFAM" id="SSF53790">
    <property type="entry name" value="Tetrapyrrole methylase"/>
    <property type="match status" value="1"/>
</dbReference>
<dbReference type="FunFam" id="3.40.1010.10:FF:000007">
    <property type="entry name" value="Ribosomal RNA small subunit methyltransferase I"/>
    <property type="match status" value="1"/>
</dbReference>
<dbReference type="InterPro" id="IPR014776">
    <property type="entry name" value="4pyrrole_Mease_sub2"/>
</dbReference>
<dbReference type="InterPro" id="IPR008189">
    <property type="entry name" value="rRNA_ssu_MeTfrase_I"/>
</dbReference>
<dbReference type="GO" id="GO:0070677">
    <property type="term" value="F:rRNA (cytosine-2'-O-)-methyltransferase activity"/>
    <property type="evidence" value="ECO:0007669"/>
    <property type="project" value="UniProtKB-UniRule"/>
</dbReference>
<keyword evidence="5 6" id="KW-0949">S-adenosyl-L-methionine</keyword>
<dbReference type="HAMAP" id="MF_01877">
    <property type="entry name" value="16SrRNA_methyltr_I"/>
    <property type="match status" value="1"/>
</dbReference>
<dbReference type="InterPro" id="IPR000878">
    <property type="entry name" value="4pyrrol_Mease"/>
</dbReference>
<evidence type="ECO:0000256" key="2">
    <source>
        <dbReference type="ARBA" id="ARBA00022552"/>
    </source>
</evidence>
<evidence type="ECO:0000256" key="3">
    <source>
        <dbReference type="ARBA" id="ARBA00022603"/>
    </source>
</evidence>
<keyword evidence="9" id="KW-1185">Reference proteome</keyword>
<comment type="similarity">
    <text evidence="6">Belongs to the methyltransferase superfamily. RsmI family.</text>
</comment>